<organism evidence="2 3">
    <name type="scientific">Scheffersomyces stipitis (strain ATCC 58785 / CBS 6054 / NBRC 10063 / NRRL Y-11545)</name>
    <name type="common">Yeast</name>
    <name type="synonym">Pichia stipitis</name>
    <dbReference type="NCBI Taxonomy" id="322104"/>
    <lineage>
        <taxon>Eukaryota</taxon>
        <taxon>Fungi</taxon>
        <taxon>Dikarya</taxon>
        <taxon>Ascomycota</taxon>
        <taxon>Saccharomycotina</taxon>
        <taxon>Pichiomycetes</taxon>
        <taxon>Debaryomycetaceae</taxon>
        <taxon>Scheffersomyces</taxon>
    </lineage>
</organism>
<dbReference type="OMA" id="NINWQWY"/>
<dbReference type="RefSeq" id="XP_001386575.1">
    <property type="nucleotide sequence ID" value="XM_001386538.1"/>
</dbReference>
<feature type="compositionally biased region" description="Basic and acidic residues" evidence="1">
    <location>
        <begin position="183"/>
        <end position="209"/>
    </location>
</feature>
<feature type="region of interest" description="Disordered" evidence="1">
    <location>
        <begin position="158"/>
        <end position="209"/>
    </location>
</feature>
<accession>A3M0L0</accession>
<dbReference type="STRING" id="322104.A3M0L0"/>
<gene>
    <name evidence="2" type="ORF">PICST_33945</name>
</gene>
<dbReference type="OrthoDB" id="4093878at2759"/>
<dbReference type="InParanoid" id="A3M0L0"/>
<evidence type="ECO:0000313" key="2">
    <source>
        <dbReference type="EMBL" id="ABN68546.1"/>
    </source>
</evidence>
<feature type="region of interest" description="Disordered" evidence="1">
    <location>
        <begin position="315"/>
        <end position="409"/>
    </location>
</feature>
<feature type="region of interest" description="Disordered" evidence="1">
    <location>
        <begin position="235"/>
        <end position="300"/>
    </location>
</feature>
<dbReference type="Proteomes" id="UP000002258">
    <property type="component" value="Chromosome 8"/>
</dbReference>
<dbReference type="KEGG" id="pic:PICST_33945"/>
<feature type="compositionally biased region" description="Basic and acidic residues" evidence="1">
    <location>
        <begin position="369"/>
        <end position="382"/>
    </location>
</feature>
<keyword evidence="3" id="KW-1185">Reference proteome</keyword>
<sequence>MFAINPYFQASQQGSTYDFDSLINYLNNVQRQQFHEQSKPKIVKKIETEDEYQIQVYKKTGDFNNYEVRAIKVPKQFSQQPQLINVILQSAKDSFKKTFQFKEQDINVEDINWEWYKQENILVLNVPKKVHVCHSNSFEDLASMLGFPFGAFGLQQQTQKKPTPVAMERSRSEQARLQAEAEEIARKEAEEQLRQQQEEERKAAISRREAEERKAAEALARAEVERARIEAEERAQREAKEKARREAQEKERREAQEKARREAQEKARKIAEAKIAESKAAEAKRKTAEQERIKQQREAYENMLRQQQEFMNNFFGPYLSHNFGTGSVPVSPPTSRPTSTQATSEKTESPAKANYDSDSESITSEPETSSEKSHPKESEEMHRLHKHPSLEEVDDEEFVLFNKKFGDQK</sequence>
<evidence type="ECO:0000256" key="1">
    <source>
        <dbReference type="SAM" id="MobiDB-lite"/>
    </source>
</evidence>
<dbReference type="AlphaFoldDB" id="A3M0L0"/>
<dbReference type="GeneID" id="4840849"/>
<proteinExistence type="predicted"/>
<name>A3M0L0_PICST</name>
<reference evidence="2 3" key="1">
    <citation type="journal article" date="2007" name="Nat. Biotechnol.">
        <title>Genome sequence of the lignocellulose-bioconverting and xylose-fermenting yeast Pichia stipitis.</title>
        <authorList>
            <person name="Jeffries T.W."/>
            <person name="Grigoriev I.V."/>
            <person name="Grimwood J."/>
            <person name="Laplaza J.M."/>
            <person name="Aerts A."/>
            <person name="Salamov A."/>
            <person name="Schmutz J."/>
            <person name="Lindquist E."/>
            <person name="Dehal P."/>
            <person name="Shapiro H."/>
            <person name="Jin Y.S."/>
            <person name="Passoth V."/>
            <person name="Richardson P.M."/>
        </authorList>
    </citation>
    <scope>NUCLEOTIDE SEQUENCE [LARGE SCALE GENOMIC DNA]</scope>
    <source>
        <strain evidence="3">ATCC 58785 / CBS 6054 / NBRC 10063 / NRRL Y-11545</strain>
    </source>
</reference>
<dbReference type="EMBL" id="CP000502">
    <property type="protein sequence ID" value="ABN68546.1"/>
    <property type="molecule type" value="Genomic_DNA"/>
</dbReference>
<evidence type="ECO:0000313" key="3">
    <source>
        <dbReference type="Proteomes" id="UP000002258"/>
    </source>
</evidence>
<dbReference type="eggNOG" id="ENOG502S0RT">
    <property type="taxonomic scope" value="Eukaryota"/>
</dbReference>
<protein>
    <submittedName>
        <fullName evidence="2">Uncharacterized protein</fullName>
    </submittedName>
</protein>
<dbReference type="HOGENOM" id="CLU_624019_0_0_1"/>